<evidence type="ECO:0000313" key="2">
    <source>
        <dbReference type="Proteomes" id="UP000011682"/>
    </source>
</evidence>
<protein>
    <recommendedName>
        <fullName evidence="3">McrBC 5-methylcytosine restriction system component</fullName>
    </recommendedName>
</protein>
<sequence length="436" mass="49903">MIPAELSEWRSWPPEGASRGAPLHLDDDPEVHRLAEYLDRERMLRVRDLRTGLRLEATSYVGTLRLGSLPVIIRPKLGGARLLSLLRYAYGLRDLELFPGFEQETSRLAFQDLLIHQLEAETRELVHRGLHRGYVRREEELASPRGRIDLGWWMRHAGSGRASLRCAHHPRLEDHPLNRVLRAGLLLALTLTNDVGLRTRLHRLEALLPGVQRVVLYPEFLERRIRETDRMTAAYRPALSLIQVLLDARGTIQEESSRAVELPGFLFDMNRFFQALLSRFLKENLREYTVRDEFRLVGMMAYAATHNPRRRQAPTPRPDFAILRGQRVLTLLDAKYRDLWETQLPRDMLYQLAIYALSQGSTGSAAILYPTLAPEAREQIIEINDVVQGNREATVVLRPVHLPTLADLVHPREGVDTGREREAFAHRLALGEPGAV</sequence>
<dbReference type="Pfam" id="PF10117">
    <property type="entry name" value="McrBC"/>
    <property type="match status" value="1"/>
</dbReference>
<dbReference type="eggNOG" id="COG4268">
    <property type="taxonomic scope" value="Bacteria"/>
</dbReference>
<evidence type="ECO:0008006" key="3">
    <source>
        <dbReference type="Google" id="ProtNLM"/>
    </source>
</evidence>
<dbReference type="InterPro" id="IPR019292">
    <property type="entry name" value="McrC"/>
</dbReference>
<dbReference type="RefSeq" id="WP_002627817.1">
    <property type="nucleotide sequence ID" value="NZ_ANAH02000005.1"/>
</dbReference>
<reference evidence="1" key="1">
    <citation type="submission" date="2013-05" db="EMBL/GenBank/DDBJ databases">
        <title>Genome assembly of Cystobacter fuscus DSM 2262.</title>
        <authorList>
            <person name="Sharma G."/>
            <person name="Khatri I."/>
            <person name="Kaur C."/>
            <person name="Mayilraj S."/>
            <person name="Subramanian S."/>
        </authorList>
    </citation>
    <scope>NUCLEOTIDE SEQUENCE [LARGE SCALE GENOMIC DNA]</scope>
    <source>
        <strain evidence="1">DSM 2262</strain>
    </source>
</reference>
<dbReference type="EMBL" id="ANAH02000005">
    <property type="protein sequence ID" value="EPX63579.1"/>
    <property type="molecule type" value="Genomic_DNA"/>
</dbReference>
<proteinExistence type="predicted"/>
<comment type="caution">
    <text evidence="1">The sequence shown here is derived from an EMBL/GenBank/DDBJ whole genome shotgun (WGS) entry which is preliminary data.</text>
</comment>
<dbReference type="PANTHER" id="PTHR38733">
    <property type="entry name" value="PROTEIN MCRC"/>
    <property type="match status" value="1"/>
</dbReference>
<evidence type="ECO:0000313" key="1">
    <source>
        <dbReference type="EMBL" id="EPX63579.1"/>
    </source>
</evidence>
<dbReference type="OrthoDB" id="251794at2"/>
<accession>S9QQM7</accession>
<organism evidence="1 2">
    <name type="scientific">Cystobacter fuscus (strain ATCC 25194 / DSM 2262 / NBRC 100088 / M29)</name>
    <dbReference type="NCBI Taxonomy" id="1242864"/>
    <lineage>
        <taxon>Bacteria</taxon>
        <taxon>Pseudomonadati</taxon>
        <taxon>Myxococcota</taxon>
        <taxon>Myxococcia</taxon>
        <taxon>Myxococcales</taxon>
        <taxon>Cystobacterineae</taxon>
        <taxon>Archangiaceae</taxon>
        <taxon>Cystobacter</taxon>
    </lineage>
</organism>
<gene>
    <name evidence="1" type="ORF">D187_005986</name>
</gene>
<keyword evidence="2" id="KW-1185">Reference proteome</keyword>
<dbReference type="PANTHER" id="PTHR38733:SF1">
    <property type="entry name" value="TYPE IV METHYL-DIRECTED RESTRICTION ENZYME ECOKMCRBC"/>
    <property type="match status" value="1"/>
</dbReference>
<dbReference type="AlphaFoldDB" id="S9QQM7"/>
<name>S9QQM7_CYSF2</name>
<dbReference type="Proteomes" id="UP000011682">
    <property type="component" value="Unassembled WGS sequence"/>
</dbReference>